<gene>
    <name evidence="1" type="ORF">B0J12DRAFT_733555</name>
</gene>
<keyword evidence="2" id="KW-1185">Reference proteome</keyword>
<dbReference type="InterPro" id="IPR029068">
    <property type="entry name" value="Glyas_Bleomycin-R_OHBP_Dase"/>
</dbReference>
<evidence type="ECO:0008006" key="3">
    <source>
        <dbReference type="Google" id="ProtNLM"/>
    </source>
</evidence>
<protein>
    <recommendedName>
        <fullName evidence="3">VOC domain-containing protein</fullName>
    </recommendedName>
</protein>
<dbReference type="Gene3D" id="3.10.180.10">
    <property type="entry name" value="2,3-Dihydroxybiphenyl 1,2-Dioxygenase, domain 1"/>
    <property type="match status" value="2"/>
</dbReference>
<name>A0ABQ8FR69_9PEZI</name>
<proteinExistence type="predicted"/>
<dbReference type="SUPFAM" id="SSF54593">
    <property type="entry name" value="Glyoxalase/Bleomycin resistance protein/Dihydroxybiphenyl dioxygenase"/>
    <property type="match status" value="2"/>
</dbReference>
<dbReference type="EMBL" id="JAGTJR010000077">
    <property type="protein sequence ID" value="KAH7015961.1"/>
    <property type="molecule type" value="Genomic_DNA"/>
</dbReference>
<accession>A0ABQ8FR69</accession>
<organism evidence="1 2">
    <name type="scientific">Macrophomina phaseolina</name>
    <dbReference type="NCBI Taxonomy" id="35725"/>
    <lineage>
        <taxon>Eukaryota</taxon>
        <taxon>Fungi</taxon>
        <taxon>Dikarya</taxon>
        <taxon>Ascomycota</taxon>
        <taxon>Pezizomycotina</taxon>
        <taxon>Dothideomycetes</taxon>
        <taxon>Dothideomycetes incertae sedis</taxon>
        <taxon>Botryosphaeriales</taxon>
        <taxon>Botryosphaeriaceae</taxon>
        <taxon>Macrophomina</taxon>
    </lineage>
</organism>
<sequence length="296" mass="33831">MTESTFISLFAVSQSTTDVDAQVAFYEDISFVLDSGYTNLEEIPDVYFTARGVSKDSLTKTVALRLPNDPCMHLILYGWKDVKTSPRWPAPFDQAGWRGLTLLVKDVDAELARIRAEWPHLRVLHTPLTIARTWGHNHRAAGRPGGRVRRAAVHRGAVRTRAFYEAFGLVHDHGVDFRPRTGFRPWGFAHFNEQMRSAFGFNLDGGGSREVAFLWNEDYCSQMHLELLDYAEVRFCIRTKDYAGALKKAKEKGTKIFMEDWRGCLNWGDSQWFFFGGIDGNIVTLEEWFPHPHGQL</sequence>
<evidence type="ECO:0000313" key="1">
    <source>
        <dbReference type="EMBL" id="KAH7015961.1"/>
    </source>
</evidence>
<evidence type="ECO:0000313" key="2">
    <source>
        <dbReference type="Proteomes" id="UP000774617"/>
    </source>
</evidence>
<reference evidence="1 2" key="1">
    <citation type="journal article" date="2021" name="Nat. Commun.">
        <title>Genetic determinants of endophytism in the Arabidopsis root mycobiome.</title>
        <authorList>
            <person name="Mesny F."/>
            <person name="Miyauchi S."/>
            <person name="Thiergart T."/>
            <person name="Pickel B."/>
            <person name="Atanasova L."/>
            <person name="Karlsson M."/>
            <person name="Huettel B."/>
            <person name="Barry K.W."/>
            <person name="Haridas S."/>
            <person name="Chen C."/>
            <person name="Bauer D."/>
            <person name="Andreopoulos W."/>
            <person name="Pangilinan J."/>
            <person name="LaButti K."/>
            <person name="Riley R."/>
            <person name="Lipzen A."/>
            <person name="Clum A."/>
            <person name="Drula E."/>
            <person name="Henrissat B."/>
            <person name="Kohler A."/>
            <person name="Grigoriev I.V."/>
            <person name="Martin F.M."/>
            <person name="Hacquard S."/>
        </authorList>
    </citation>
    <scope>NUCLEOTIDE SEQUENCE [LARGE SCALE GENOMIC DNA]</scope>
    <source>
        <strain evidence="1 2">MPI-SDFR-AT-0080</strain>
    </source>
</reference>
<comment type="caution">
    <text evidence="1">The sequence shown here is derived from an EMBL/GenBank/DDBJ whole genome shotgun (WGS) entry which is preliminary data.</text>
</comment>
<dbReference type="Proteomes" id="UP000774617">
    <property type="component" value="Unassembled WGS sequence"/>
</dbReference>